<feature type="transmembrane region" description="Helical" evidence="12">
    <location>
        <begin position="144"/>
        <end position="162"/>
    </location>
</feature>
<name>A0A0V0Y0X7_TRIPS</name>
<dbReference type="AlphaFoldDB" id="A0A0V0Y0X7"/>
<evidence type="ECO:0000256" key="3">
    <source>
        <dbReference type="ARBA" id="ARBA00022692"/>
    </source>
</evidence>
<evidence type="ECO:0000256" key="9">
    <source>
        <dbReference type="ARBA" id="ARBA00023136"/>
    </source>
</evidence>
<evidence type="ECO:0000256" key="1">
    <source>
        <dbReference type="ARBA" id="ARBA00001970"/>
    </source>
</evidence>
<evidence type="ECO:0000256" key="2">
    <source>
        <dbReference type="ARBA" id="ARBA00004141"/>
    </source>
</evidence>
<comment type="pathway">
    <text evidence="10">Porphyrin-containing compound metabolism; heme A biosynthesis; heme A from heme O: step 1/1.</text>
</comment>
<evidence type="ECO:0000256" key="5">
    <source>
        <dbReference type="ARBA" id="ARBA00022989"/>
    </source>
</evidence>
<dbReference type="PANTHER" id="PTHR23289:SF2">
    <property type="entry name" value="CYTOCHROME C OXIDASE ASSEMBLY PROTEIN COX15 HOMOLOG"/>
    <property type="match status" value="1"/>
</dbReference>
<dbReference type="GO" id="GO:0016653">
    <property type="term" value="F:oxidoreductase activity, acting on NAD(P)H, heme protein as acceptor"/>
    <property type="evidence" value="ECO:0007669"/>
    <property type="project" value="TreeGrafter"/>
</dbReference>
<feature type="transmembrane region" description="Helical" evidence="12">
    <location>
        <begin position="212"/>
        <end position="231"/>
    </location>
</feature>
<keyword evidence="6" id="KW-0560">Oxidoreductase</keyword>
<evidence type="ECO:0000256" key="7">
    <source>
        <dbReference type="ARBA" id="ARBA00023004"/>
    </source>
</evidence>
<sequence length="462" mass="51927">MMAMLTAMSSITRTQLIFFQNFSVKNTLNIARFCHFRQFLHSGTNGKLTKGAHRKAESVWLFTSAGMVSATIIIGGVTRLTESGLSMVDWRVFREMMPPITEEDWLVEFEKYKLYPDYKQKSSYSEMTLGEFKAIWVMEYAHRMLARSTGLVFAVPAVYFWLRGRLASHLKVPVLTAGTLFLSQALLGWYMVKSGLESGEANSHARISQYRLTAHLSLAVGLYGLLFWYGLSSVFPPSANYSIAGMKRLKLLSILSVVSTSLTTISGGFVAGLNAGLVYNSWPKFANRWIPTDLLTMNPTWLNFFDNPTTVQFVHRNLAYMTVALVTATWLVGCRLPLNKRCRRILHAVVTIAYLQAAIGVGTLLHHVPVSMGALHQSNSLALFSFCLWLLNELRRIPPKTCWTIGRYGSHPFDQTASPQNSPSVCHAYWCPLMDGEINQRAKSVQFSSVDHRPGMRVDHMA</sequence>
<evidence type="ECO:0000313" key="14">
    <source>
        <dbReference type="Proteomes" id="UP000054815"/>
    </source>
</evidence>
<dbReference type="Proteomes" id="UP000054815">
    <property type="component" value="Unassembled WGS sequence"/>
</dbReference>
<evidence type="ECO:0000256" key="12">
    <source>
        <dbReference type="SAM" id="Phobius"/>
    </source>
</evidence>
<gene>
    <name evidence="13" type="primary">COX15</name>
    <name evidence="13" type="ORF">T4E_6637</name>
</gene>
<keyword evidence="5 12" id="KW-1133">Transmembrane helix</keyword>
<dbReference type="GO" id="GO:0046872">
    <property type="term" value="F:metal ion binding"/>
    <property type="evidence" value="ECO:0007669"/>
    <property type="project" value="UniProtKB-KW"/>
</dbReference>
<comment type="caution">
    <text evidence="13">The sequence shown here is derived from an EMBL/GenBank/DDBJ whole genome shotgun (WGS) entry which is preliminary data.</text>
</comment>
<feature type="transmembrane region" description="Helical" evidence="12">
    <location>
        <begin position="174"/>
        <end position="192"/>
    </location>
</feature>
<feature type="transmembrane region" description="Helical" evidence="12">
    <location>
        <begin position="345"/>
        <end position="368"/>
    </location>
</feature>
<evidence type="ECO:0000256" key="11">
    <source>
        <dbReference type="ARBA" id="ARBA00048044"/>
    </source>
</evidence>
<protein>
    <submittedName>
        <fullName evidence="13">Cytochrome c oxidase assembly protein COX15-like protein</fullName>
    </submittedName>
</protein>
<dbReference type="Pfam" id="PF02628">
    <property type="entry name" value="COX15-CtaA"/>
    <property type="match status" value="1"/>
</dbReference>
<proteinExistence type="predicted"/>
<dbReference type="STRING" id="6337.A0A0V0Y0X7"/>
<feature type="transmembrane region" description="Helical" evidence="12">
    <location>
        <begin position="318"/>
        <end position="338"/>
    </location>
</feature>
<dbReference type="InterPro" id="IPR023754">
    <property type="entry name" value="HemeA_Synthase_type2"/>
</dbReference>
<comment type="subcellular location">
    <subcellularLocation>
        <location evidence="2">Membrane</location>
        <topology evidence="2">Multi-pass membrane protein</topology>
    </subcellularLocation>
</comment>
<evidence type="ECO:0000313" key="13">
    <source>
        <dbReference type="EMBL" id="KRX93907.1"/>
    </source>
</evidence>
<accession>A0A0V0Y0X7</accession>
<dbReference type="PANTHER" id="PTHR23289">
    <property type="entry name" value="CYTOCHROME C OXIDASE ASSEMBLY PROTEIN COX15"/>
    <property type="match status" value="1"/>
</dbReference>
<evidence type="ECO:0000256" key="6">
    <source>
        <dbReference type="ARBA" id="ARBA00023002"/>
    </source>
</evidence>
<reference evidence="13 14" key="1">
    <citation type="submission" date="2015-01" db="EMBL/GenBank/DDBJ databases">
        <title>Evolution of Trichinella species and genotypes.</title>
        <authorList>
            <person name="Korhonen P.K."/>
            <person name="Edoardo P."/>
            <person name="Giuseppe L.R."/>
            <person name="Gasser R.B."/>
        </authorList>
    </citation>
    <scope>NUCLEOTIDE SEQUENCE [LARGE SCALE GENOMIC DNA]</scope>
    <source>
        <strain evidence="13">ISS141</strain>
    </source>
</reference>
<dbReference type="GO" id="GO:0005743">
    <property type="term" value="C:mitochondrial inner membrane"/>
    <property type="evidence" value="ECO:0007669"/>
    <property type="project" value="TreeGrafter"/>
</dbReference>
<keyword evidence="3 12" id="KW-0812">Transmembrane</keyword>
<dbReference type="GO" id="GO:0006784">
    <property type="term" value="P:heme A biosynthetic process"/>
    <property type="evidence" value="ECO:0007669"/>
    <property type="project" value="InterPro"/>
</dbReference>
<feature type="transmembrane region" description="Helical" evidence="12">
    <location>
        <begin position="374"/>
        <end position="391"/>
    </location>
</feature>
<organism evidence="13 14">
    <name type="scientific">Trichinella pseudospiralis</name>
    <name type="common">Parasitic roundworm</name>
    <dbReference type="NCBI Taxonomy" id="6337"/>
    <lineage>
        <taxon>Eukaryota</taxon>
        <taxon>Metazoa</taxon>
        <taxon>Ecdysozoa</taxon>
        <taxon>Nematoda</taxon>
        <taxon>Enoplea</taxon>
        <taxon>Dorylaimia</taxon>
        <taxon>Trichinellida</taxon>
        <taxon>Trichinellidae</taxon>
        <taxon>Trichinella</taxon>
    </lineage>
</organism>
<dbReference type="InterPro" id="IPR003780">
    <property type="entry name" value="COX15/CtaA_fam"/>
</dbReference>
<dbReference type="EMBL" id="JYDU01000080">
    <property type="protein sequence ID" value="KRX93907.1"/>
    <property type="molecule type" value="Genomic_DNA"/>
</dbReference>
<keyword evidence="4" id="KW-0479">Metal-binding</keyword>
<comment type="cofactor">
    <cofactor evidence="1">
        <name>heme b</name>
        <dbReference type="ChEBI" id="CHEBI:60344"/>
    </cofactor>
</comment>
<keyword evidence="7" id="KW-0408">Iron</keyword>
<comment type="catalytic activity">
    <reaction evidence="11">
        <text>Fe(II)-heme o + 2 A + H2O = Fe(II)-heme a + 2 AH2</text>
        <dbReference type="Rhea" id="RHEA:63388"/>
        <dbReference type="ChEBI" id="CHEBI:13193"/>
        <dbReference type="ChEBI" id="CHEBI:15377"/>
        <dbReference type="ChEBI" id="CHEBI:17499"/>
        <dbReference type="ChEBI" id="CHEBI:60530"/>
        <dbReference type="ChEBI" id="CHEBI:61715"/>
        <dbReference type="EC" id="1.17.99.9"/>
    </reaction>
    <physiologicalReaction direction="left-to-right" evidence="11">
        <dbReference type="Rhea" id="RHEA:63389"/>
    </physiologicalReaction>
</comment>
<feature type="transmembrane region" description="Helical" evidence="12">
    <location>
        <begin position="59"/>
        <end position="80"/>
    </location>
</feature>
<keyword evidence="8" id="KW-0350">Heme biosynthesis</keyword>
<keyword evidence="9 12" id="KW-0472">Membrane</keyword>
<evidence type="ECO:0000256" key="10">
    <source>
        <dbReference type="ARBA" id="ARBA00044501"/>
    </source>
</evidence>
<feature type="transmembrane region" description="Helical" evidence="12">
    <location>
        <begin position="251"/>
        <end position="279"/>
    </location>
</feature>
<evidence type="ECO:0000256" key="4">
    <source>
        <dbReference type="ARBA" id="ARBA00022723"/>
    </source>
</evidence>
<dbReference type="GO" id="GO:0120547">
    <property type="term" value="F:heme A synthase activity"/>
    <property type="evidence" value="ECO:0007669"/>
    <property type="project" value="UniProtKB-EC"/>
</dbReference>
<evidence type="ECO:0000256" key="8">
    <source>
        <dbReference type="ARBA" id="ARBA00023133"/>
    </source>
</evidence>